<reference evidence="2" key="1">
    <citation type="journal article" date="2022" name="bioRxiv">
        <title>Sequencing and chromosome-scale assembly of the giantPleurodeles waltlgenome.</title>
        <authorList>
            <person name="Brown T."/>
            <person name="Elewa A."/>
            <person name="Iarovenko S."/>
            <person name="Subramanian E."/>
            <person name="Araus A.J."/>
            <person name="Petzold A."/>
            <person name="Susuki M."/>
            <person name="Suzuki K.-i.T."/>
            <person name="Hayashi T."/>
            <person name="Toyoda A."/>
            <person name="Oliveira C."/>
            <person name="Osipova E."/>
            <person name="Leigh N.D."/>
            <person name="Simon A."/>
            <person name="Yun M.H."/>
        </authorList>
    </citation>
    <scope>NUCLEOTIDE SEQUENCE</scope>
    <source>
        <strain evidence="2">20211129_DDA</strain>
        <tissue evidence="2">Liver</tissue>
    </source>
</reference>
<sequence>MCCRGSPEPGPPGCPDLRVPREDRRGPGGLRRGADPGRCTGGGPGPLEVNPSACSGRPRESGTVVRSGAVALRGAPQWGLTLGPIPTEVARGCILVV</sequence>
<dbReference type="EMBL" id="JANPWB010000014">
    <property type="protein sequence ID" value="KAJ1099870.1"/>
    <property type="molecule type" value="Genomic_DNA"/>
</dbReference>
<evidence type="ECO:0000256" key="1">
    <source>
        <dbReference type="SAM" id="MobiDB-lite"/>
    </source>
</evidence>
<gene>
    <name evidence="2" type="ORF">NDU88_004964</name>
</gene>
<comment type="caution">
    <text evidence="2">The sequence shown here is derived from an EMBL/GenBank/DDBJ whole genome shotgun (WGS) entry which is preliminary data.</text>
</comment>
<dbReference type="AlphaFoldDB" id="A0AAV7M7V0"/>
<proteinExistence type="predicted"/>
<keyword evidence="3" id="KW-1185">Reference proteome</keyword>
<feature type="region of interest" description="Disordered" evidence="1">
    <location>
        <begin position="1"/>
        <end position="65"/>
    </location>
</feature>
<evidence type="ECO:0000313" key="2">
    <source>
        <dbReference type="EMBL" id="KAJ1099870.1"/>
    </source>
</evidence>
<protein>
    <submittedName>
        <fullName evidence="2">Uncharacterized protein</fullName>
    </submittedName>
</protein>
<organism evidence="2 3">
    <name type="scientific">Pleurodeles waltl</name>
    <name type="common">Iberian ribbed newt</name>
    <dbReference type="NCBI Taxonomy" id="8319"/>
    <lineage>
        <taxon>Eukaryota</taxon>
        <taxon>Metazoa</taxon>
        <taxon>Chordata</taxon>
        <taxon>Craniata</taxon>
        <taxon>Vertebrata</taxon>
        <taxon>Euteleostomi</taxon>
        <taxon>Amphibia</taxon>
        <taxon>Batrachia</taxon>
        <taxon>Caudata</taxon>
        <taxon>Salamandroidea</taxon>
        <taxon>Salamandridae</taxon>
        <taxon>Pleurodelinae</taxon>
        <taxon>Pleurodeles</taxon>
    </lineage>
</organism>
<accession>A0AAV7M7V0</accession>
<dbReference type="Proteomes" id="UP001066276">
    <property type="component" value="Chromosome 10"/>
</dbReference>
<name>A0AAV7M7V0_PLEWA</name>
<evidence type="ECO:0000313" key="3">
    <source>
        <dbReference type="Proteomes" id="UP001066276"/>
    </source>
</evidence>